<evidence type="ECO:0000259" key="1">
    <source>
        <dbReference type="Pfam" id="PF02023"/>
    </source>
</evidence>
<dbReference type="PANTHER" id="PTHR46888">
    <property type="entry name" value="ZINC KNUCKLE DOMAINCONTAINING PROTEIN-RELATED"/>
    <property type="match status" value="1"/>
</dbReference>
<name>A0A5B7ET54_PORTR</name>
<accession>A0A5B7ET54</accession>
<evidence type="ECO:0000313" key="3">
    <source>
        <dbReference type="Proteomes" id="UP000324222"/>
    </source>
</evidence>
<dbReference type="EMBL" id="VSRR010003969">
    <property type="protein sequence ID" value="MPC38080.1"/>
    <property type="molecule type" value="Genomic_DNA"/>
</dbReference>
<dbReference type="InterPro" id="IPR003309">
    <property type="entry name" value="SCAN_dom"/>
</dbReference>
<dbReference type="Proteomes" id="UP000324222">
    <property type="component" value="Unassembled WGS sequence"/>
</dbReference>
<gene>
    <name evidence="2" type="ORF">E2C01_031581</name>
</gene>
<dbReference type="AlphaFoldDB" id="A0A5B7ET54"/>
<dbReference type="InterPro" id="IPR038269">
    <property type="entry name" value="SCAN_sf"/>
</dbReference>
<protein>
    <recommendedName>
        <fullName evidence="1">SCAN box domain-containing protein</fullName>
    </recommendedName>
</protein>
<sequence>MRLTAQGKPDAVTIPNVAVHSMLPVYQEGEDIATYLTCFERVAGLLHLESSTYAVRLGCLLTGKAANLYVSLSPETTNDYDALTKSLLTGFKMTAERYCLDFRNTKIRDGENYSQFSVHLTRLFQSWLEASQVQESFHSLKEFMILNQFLASLNPDIRTFIKEH</sequence>
<dbReference type="OrthoDB" id="6380096at2759"/>
<dbReference type="PANTHER" id="PTHR46888:SF1">
    <property type="entry name" value="RIBONUCLEASE H"/>
    <property type="match status" value="1"/>
</dbReference>
<reference evidence="2 3" key="1">
    <citation type="submission" date="2019-05" db="EMBL/GenBank/DDBJ databases">
        <title>Another draft genome of Portunus trituberculatus and its Hox gene families provides insights of decapod evolution.</title>
        <authorList>
            <person name="Jeong J.-H."/>
            <person name="Song I."/>
            <person name="Kim S."/>
            <person name="Choi T."/>
            <person name="Kim D."/>
            <person name="Ryu S."/>
            <person name="Kim W."/>
        </authorList>
    </citation>
    <scope>NUCLEOTIDE SEQUENCE [LARGE SCALE GENOMIC DNA]</scope>
    <source>
        <tissue evidence="2">Muscle</tissue>
    </source>
</reference>
<keyword evidence="3" id="KW-1185">Reference proteome</keyword>
<comment type="caution">
    <text evidence="2">The sequence shown here is derived from an EMBL/GenBank/DDBJ whole genome shotgun (WGS) entry which is preliminary data.</text>
</comment>
<dbReference type="SUPFAM" id="SSF47353">
    <property type="entry name" value="Retrovirus capsid dimerization domain-like"/>
    <property type="match status" value="1"/>
</dbReference>
<feature type="domain" description="SCAN box" evidence="1">
    <location>
        <begin position="96"/>
        <end position="164"/>
    </location>
</feature>
<dbReference type="Gene3D" id="1.10.4020.10">
    <property type="entry name" value="DNA breaking-rejoining enzymes"/>
    <property type="match status" value="1"/>
</dbReference>
<evidence type="ECO:0000313" key="2">
    <source>
        <dbReference type="EMBL" id="MPC38080.1"/>
    </source>
</evidence>
<proteinExistence type="predicted"/>
<organism evidence="2 3">
    <name type="scientific">Portunus trituberculatus</name>
    <name type="common">Swimming crab</name>
    <name type="synonym">Neptunus trituberculatus</name>
    <dbReference type="NCBI Taxonomy" id="210409"/>
    <lineage>
        <taxon>Eukaryota</taxon>
        <taxon>Metazoa</taxon>
        <taxon>Ecdysozoa</taxon>
        <taxon>Arthropoda</taxon>
        <taxon>Crustacea</taxon>
        <taxon>Multicrustacea</taxon>
        <taxon>Malacostraca</taxon>
        <taxon>Eumalacostraca</taxon>
        <taxon>Eucarida</taxon>
        <taxon>Decapoda</taxon>
        <taxon>Pleocyemata</taxon>
        <taxon>Brachyura</taxon>
        <taxon>Eubrachyura</taxon>
        <taxon>Portunoidea</taxon>
        <taxon>Portunidae</taxon>
        <taxon>Portuninae</taxon>
        <taxon>Portunus</taxon>
    </lineage>
</organism>
<dbReference type="Pfam" id="PF02023">
    <property type="entry name" value="SCAN"/>
    <property type="match status" value="1"/>
</dbReference>